<evidence type="ECO:0000313" key="2">
    <source>
        <dbReference type="WBParaSite" id="Hba_03371"/>
    </source>
</evidence>
<dbReference type="WBParaSite" id="Hba_03371">
    <property type="protein sequence ID" value="Hba_03371"/>
    <property type="gene ID" value="Hba_03371"/>
</dbReference>
<keyword evidence="1" id="KW-1185">Reference proteome</keyword>
<protein>
    <submittedName>
        <fullName evidence="2">Uncharacterized protein</fullName>
    </submittedName>
</protein>
<dbReference type="Proteomes" id="UP000095283">
    <property type="component" value="Unplaced"/>
</dbReference>
<reference evidence="2" key="1">
    <citation type="submission" date="2016-11" db="UniProtKB">
        <authorList>
            <consortium name="WormBaseParasite"/>
        </authorList>
    </citation>
    <scope>IDENTIFICATION</scope>
</reference>
<accession>A0A1I7WEM4</accession>
<evidence type="ECO:0000313" key="1">
    <source>
        <dbReference type="Proteomes" id="UP000095283"/>
    </source>
</evidence>
<proteinExistence type="predicted"/>
<name>A0A1I7WEM4_HETBA</name>
<sequence>MYMKWMLETAMARTSHHTRSWSSLMTKSRKIKQQSALSTAVLKLIFYRSCRNDIGERDEKVLQLLPVTRERLLFEYEPIL</sequence>
<organism evidence="1 2">
    <name type="scientific">Heterorhabditis bacteriophora</name>
    <name type="common">Entomopathogenic nematode worm</name>
    <dbReference type="NCBI Taxonomy" id="37862"/>
    <lineage>
        <taxon>Eukaryota</taxon>
        <taxon>Metazoa</taxon>
        <taxon>Ecdysozoa</taxon>
        <taxon>Nematoda</taxon>
        <taxon>Chromadorea</taxon>
        <taxon>Rhabditida</taxon>
        <taxon>Rhabditina</taxon>
        <taxon>Rhabditomorpha</taxon>
        <taxon>Strongyloidea</taxon>
        <taxon>Heterorhabditidae</taxon>
        <taxon>Heterorhabditis</taxon>
    </lineage>
</organism>
<dbReference type="AlphaFoldDB" id="A0A1I7WEM4"/>